<name>A0ABQ9YPE7_9CRUS</name>
<sequence>MLKICGLNVTSRALFSFDGSSYRRSAKSRNPTTEVQTGVAKSSKRKLPFYKRLTPGTRQGTPDKQMSPSTLLLRIDGGMLYDKSSDVLQFKKACAHLRADARSPPRLSPDVL</sequence>
<keyword evidence="3" id="KW-1185">Reference proteome</keyword>
<evidence type="ECO:0000313" key="2">
    <source>
        <dbReference type="EMBL" id="KAK4002493.1"/>
    </source>
</evidence>
<evidence type="ECO:0000313" key="3">
    <source>
        <dbReference type="Proteomes" id="UP001234178"/>
    </source>
</evidence>
<organism evidence="2 3">
    <name type="scientific">Daphnia magna</name>
    <dbReference type="NCBI Taxonomy" id="35525"/>
    <lineage>
        <taxon>Eukaryota</taxon>
        <taxon>Metazoa</taxon>
        <taxon>Ecdysozoa</taxon>
        <taxon>Arthropoda</taxon>
        <taxon>Crustacea</taxon>
        <taxon>Branchiopoda</taxon>
        <taxon>Diplostraca</taxon>
        <taxon>Cladocera</taxon>
        <taxon>Anomopoda</taxon>
        <taxon>Daphniidae</taxon>
        <taxon>Daphnia</taxon>
    </lineage>
</organism>
<dbReference type="Proteomes" id="UP001234178">
    <property type="component" value="Unassembled WGS sequence"/>
</dbReference>
<protein>
    <submittedName>
        <fullName evidence="2">Uncharacterized protein</fullName>
    </submittedName>
</protein>
<accession>A0ABQ9YPE7</accession>
<feature type="region of interest" description="Disordered" evidence="1">
    <location>
        <begin position="22"/>
        <end position="44"/>
    </location>
</feature>
<feature type="compositionally biased region" description="Polar residues" evidence="1">
    <location>
        <begin position="22"/>
        <end position="40"/>
    </location>
</feature>
<gene>
    <name evidence="2" type="ORF">OUZ56_004317</name>
</gene>
<dbReference type="EMBL" id="JAOYFB010000001">
    <property type="protein sequence ID" value="KAK4002493.1"/>
    <property type="molecule type" value="Genomic_DNA"/>
</dbReference>
<evidence type="ECO:0000256" key="1">
    <source>
        <dbReference type="SAM" id="MobiDB-lite"/>
    </source>
</evidence>
<reference evidence="2 3" key="1">
    <citation type="journal article" date="2023" name="Nucleic Acids Res.">
        <title>The hologenome of Daphnia magna reveals possible DNA methylation and microbiome-mediated evolution of the host genome.</title>
        <authorList>
            <person name="Chaturvedi A."/>
            <person name="Li X."/>
            <person name="Dhandapani V."/>
            <person name="Marshall H."/>
            <person name="Kissane S."/>
            <person name="Cuenca-Cambronero M."/>
            <person name="Asole G."/>
            <person name="Calvet F."/>
            <person name="Ruiz-Romero M."/>
            <person name="Marangio P."/>
            <person name="Guigo R."/>
            <person name="Rago D."/>
            <person name="Mirbahai L."/>
            <person name="Eastwood N."/>
            <person name="Colbourne J.K."/>
            <person name="Zhou J."/>
            <person name="Mallon E."/>
            <person name="Orsini L."/>
        </authorList>
    </citation>
    <scope>NUCLEOTIDE SEQUENCE [LARGE SCALE GENOMIC DNA]</scope>
    <source>
        <strain evidence="2">LRV0_1</strain>
    </source>
</reference>
<proteinExistence type="predicted"/>
<comment type="caution">
    <text evidence="2">The sequence shown here is derived from an EMBL/GenBank/DDBJ whole genome shotgun (WGS) entry which is preliminary data.</text>
</comment>